<keyword evidence="2" id="KW-0479">Metal-binding</keyword>
<dbReference type="InterPro" id="IPR024021">
    <property type="entry name" value="FeFe-hyd_HydE_rSAM"/>
</dbReference>
<dbReference type="Pfam" id="PF04055">
    <property type="entry name" value="Radical_SAM"/>
    <property type="match status" value="1"/>
</dbReference>
<comment type="caution">
    <text evidence="8">The sequence shown here is derived from an EMBL/GenBank/DDBJ whole genome shotgun (WGS) entry which is preliminary data.</text>
</comment>
<dbReference type="SUPFAM" id="SSF102114">
    <property type="entry name" value="Radical SAM enzymes"/>
    <property type="match status" value="1"/>
</dbReference>
<dbReference type="InterPro" id="IPR007197">
    <property type="entry name" value="rSAM"/>
</dbReference>
<dbReference type="BioCyc" id="EBAC796937-HMP:GMGH-1604-MONOMER"/>
<dbReference type="GO" id="GO:0046872">
    <property type="term" value="F:metal ion binding"/>
    <property type="evidence" value="ECO:0007669"/>
    <property type="project" value="UniProtKB-KW"/>
</dbReference>
<reference evidence="8 9" key="1">
    <citation type="submission" date="2011-08" db="EMBL/GenBank/DDBJ databases">
        <title>The Genome Sequence of Eubacteriaceae bacterium ACC19a.</title>
        <authorList>
            <consortium name="The Broad Institute Genome Sequencing Platform"/>
            <person name="Earl A."/>
            <person name="Ward D."/>
            <person name="Feldgarden M."/>
            <person name="Gevers D."/>
            <person name="Sizova M."/>
            <person name="Hazen A."/>
            <person name="Epstein S."/>
            <person name="Young S.K."/>
            <person name="Zeng Q."/>
            <person name="Gargeya S."/>
            <person name="Fitzgerald M."/>
            <person name="Haas B."/>
            <person name="Abouelleil A."/>
            <person name="Alvarado L."/>
            <person name="Arachchi H.M."/>
            <person name="Berlin A."/>
            <person name="Brown A."/>
            <person name="Chapman S.B."/>
            <person name="Chen Z."/>
            <person name="Dunbar C."/>
            <person name="Freedman E."/>
            <person name="Gearin G."/>
            <person name="Gellesch M."/>
            <person name="Goldberg J."/>
            <person name="Griggs A."/>
            <person name="Gujja S."/>
            <person name="Heiman D."/>
            <person name="Howarth C."/>
            <person name="Larson L."/>
            <person name="Lui A."/>
            <person name="MacDonald P.J.P."/>
            <person name="Montmayeur A."/>
            <person name="Murphy C."/>
            <person name="Neiman D."/>
            <person name="Pearson M."/>
            <person name="Priest M."/>
            <person name="Roberts A."/>
            <person name="Saif S."/>
            <person name="Shea T."/>
            <person name="Shenoy N."/>
            <person name="Sisk P."/>
            <person name="Stolte C."/>
            <person name="Sykes S."/>
            <person name="Wortman J."/>
            <person name="Nusbaum C."/>
            <person name="Birren B."/>
        </authorList>
    </citation>
    <scope>NUCLEOTIDE SEQUENCE [LARGE SCALE GENOMIC DNA]</scope>
    <source>
        <strain evidence="8 9">ACC19a</strain>
    </source>
</reference>
<feature type="binding site" evidence="6">
    <location>
        <position position="177"/>
    </location>
    <ligand>
        <name>S-adenosyl-L-methionine</name>
        <dbReference type="ChEBI" id="CHEBI:59789"/>
    </ligand>
</feature>
<feature type="binding site" evidence="5">
    <location>
        <position position="66"/>
    </location>
    <ligand>
        <name>[4Fe-4S] cluster</name>
        <dbReference type="ChEBI" id="CHEBI:49883"/>
        <note>4Fe-4S-S-AdoMet</note>
    </ligand>
</feature>
<dbReference type="InterPro" id="IPR034422">
    <property type="entry name" value="HydE/PylB-like"/>
</dbReference>
<feature type="binding site" evidence="5">
    <location>
        <position position="63"/>
    </location>
    <ligand>
        <name>[4Fe-4S] cluster</name>
        <dbReference type="ChEBI" id="CHEBI:49883"/>
        <note>4Fe-4S-S-AdoMet</note>
    </ligand>
</feature>
<dbReference type="PANTHER" id="PTHR43726:SF1">
    <property type="entry name" value="BIOTIN SYNTHASE"/>
    <property type="match status" value="1"/>
</dbReference>
<organism evidence="8 9">
    <name type="scientific">Peptoanaerobacter stomatis</name>
    <dbReference type="NCBI Taxonomy" id="796937"/>
    <lineage>
        <taxon>Bacteria</taxon>
        <taxon>Bacillati</taxon>
        <taxon>Bacillota</taxon>
        <taxon>Clostridia</taxon>
        <taxon>Peptostreptococcales</taxon>
        <taxon>Filifactoraceae</taxon>
        <taxon>Peptoanaerobacter</taxon>
    </lineage>
</organism>
<protein>
    <recommendedName>
        <fullName evidence="7">Radical SAM core domain-containing protein</fullName>
    </recommendedName>
</protein>
<dbReference type="AlphaFoldDB" id="G9WZJ8"/>
<accession>G9WZJ8</accession>
<feature type="binding site" evidence="6">
    <location>
        <position position="133"/>
    </location>
    <ligand>
        <name>(3R)-3-methyl-D-ornithine</name>
        <dbReference type="ChEBI" id="CHEBI:64642"/>
    </ligand>
</feature>
<dbReference type="PIRSF" id="PIRSF004762">
    <property type="entry name" value="CHP00423"/>
    <property type="match status" value="1"/>
</dbReference>
<evidence type="ECO:0000256" key="2">
    <source>
        <dbReference type="ARBA" id="ARBA00022723"/>
    </source>
</evidence>
<evidence type="ECO:0000313" key="8">
    <source>
        <dbReference type="EMBL" id="EHL15885.1"/>
    </source>
</evidence>
<feature type="binding site" evidence="6">
    <location>
        <position position="158"/>
    </location>
    <ligand>
        <name>S-adenosyl-L-methionine</name>
        <dbReference type="ChEBI" id="CHEBI:59789"/>
    </ligand>
</feature>
<dbReference type="SFLD" id="SFLDS00029">
    <property type="entry name" value="Radical_SAM"/>
    <property type="match status" value="1"/>
</dbReference>
<dbReference type="NCBIfam" id="TIGR03956">
    <property type="entry name" value="rSAM_HydE"/>
    <property type="match status" value="1"/>
</dbReference>
<name>G9WZJ8_9FIRM</name>
<dbReference type="SFLD" id="SFLDG01280">
    <property type="entry name" value="HydE/PylB-like"/>
    <property type="match status" value="1"/>
</dbReference>
<dbReference type="Proteomes" id="UP000006437">
    <property type="component" value="Unassembled WGS sequence"/>
</dbReference>
<keyword evidence="5" id="KW-0004">4Fe-4S</keyword>
<evidence type="ECO:0000313" key="9">
    <source>
        <dbReference type="Proteomes" id="UP000006437"/>
    </source>
</evidence>
<evidence type="ECO:0000256" key="5">
    <source>
        <dbReference type="PIRSR" id="PIRSR004762-1"/>
    </source>
</evidence>
<dbReference type="SFLD" id="SFLDG01082">
    <property type="entry name" value="B12-binding_domain_containing"/>
    <property type="match status" value="1"/>
</dbReference>
<evidence type="ECO:0000259" key="7">
    <source>
        <dbReference type="PROSITE" id="PS51918"/>
    </source>
</evidence>
<dbReference type="PROSITE" id="PS51918">
    <property type="entry name" value="RADICAL_SAM"/>
    <property type="match status" value="1"/>
</dbReference>
<dbReference type="GO" id="GO:0016740">
    <property type="term" value="F:transferase activity"/>
    <property type="evidence" value="ECO:0007669"/>
    <property type="project" value="TreeGrafter"/>
</dbReference>
<gene>
    <name evidence="8" type="ORF">HMPREF9629_01599</name>
</gene>
<dbReference type="InterPro" id="IPR058240">
    <property type="entry name" value="rSAM_sf"/>
</dbReference>
<dbReference type="GO" id="GO:0051539">
    <property type="term" value="F:4 iron, 4 sulfur cluster binding"/>
    <property type="evidence" value="ECO:0007669"/>
    <property type="project" value="UniProtKB-KW"/>
</dbReference>
<dbReference type="EMBL" id="AFZE01000008">
    <property type="protein sequence ID" value="EHL15885.1"/>
    <property type="molecule type" value="Genomic_DNA"/>
</dbReference>
<keyword evidence="4 5" id="KW-0411">Iron-sulfur</keyword>
<evidence type="ECO:0000256" key="3">
    <source>
        <dbReference type="ARBA" id="ARBA00023004"/>
    </source>
</evidence>
<proteinExistence type="predicted"/>
<dbReference type="PATRIC" id="fig|796937.3.peg.796"/>
<evidence type="ECO:0000256" key="6">
    <source>
        <dbReference type="PIRSR" id="PIRSR004762-2"/>
    </source>
</evidence>
<dbReference type="SFLD" id="SFLDG01060">
    <property type="entry name" value="BATS_domain_containing"/>
    <property type="match status" value="1"/>
</dbReference>
<keyword evidence="1 5" id="KW-0949">S-adenosyl-L-methionine</keyword>
<comment type="cofactor">
    <cofactor evidence="5">
        <name>[4Fe-4S] cluster</name>
        <dbReference type="ChEBI" id="CHEBI:49883"/>
    </cofactor>
    <text evidence="5">Binds 1 [4Fe-4S] cluster. The cluster is coordinated with 3 cysteines and an exchangeable S-adenosyl-L-methionine.</text>
</comment>
<dbReference type="RefSeq" id="WP_009525828.1">
    <property type="nucleotide sequence ID" value="NZ_JH414557.1"/>
</dbReference>
<dbReference type="Gene3D" id="3.20.20.70">
    <property type="entry name" value="Aldolase class I"/>
    <property type="match status" value="1"/>
</dbReference>
<dbReference type="SMART" id="SM00729">
    <property type="entry name" value="Elp3"/>
    <property type="match status" value="1"/>
</dbReference>
<evidence type="ECO:0000256" key="1">
    <source>
        <dbReference type="ARBA" id="ARBA00022691"/>
    </source>
</evidence>
<dbReference type="HOGENOM" id="CLU_033172_0_1_9"/>
<dbReference type="InterPro" id="IPR013785">
    <property type="entry name" value="Aldolase_TIM"/>
</dbReference>
<sequence>MNNLIHKIKNRDELTKEELSHLLALDDFSEIFRLADDIRYENFGNYVDIRAILEFSNYCKRKCKYCGLNSTNKNVKRYRMSVDEILETVKTAYDAGYKTIVLQSGEDNYYTAKMIGDIVRQIKKYTSMAVTVSSGEFSYEDYKYIKLCGADRYLLKHETSDKKIYSYLHSCGTLENRLNALKNIKSLGYYTGSGFMIGLPFQTLDTIANDILTLVSIPCDMAGIGPFISHSDTPLRNLQNGSTELTKRAVALTRIMLPKAHLPATTALGVIDSKEKDNIFSCGANVIMRKVTPQKYEQYYSIYPSNIKVSDIYKERKILEQQIKNLGRIPV</sequence>
<feature type="domain" description="Radical SAM core" evidence="7">
    <location>
        <begin position="45"/>
        <end position="265"/>
    </location>
</feature>
<dbReference type="PANTHER" id="PTHR43726">
    <property type="entry name" value="3-METHYLORNITHINE SYNTHASE"/>
    <property type="match status" value="1"/>
</dbReference>
<keyword evidence="3 5" id="KW-0408">Iron</keyword>
<dbReference type="InterPro" id="IPR006638">
    <property type="entry name" value="Elp3/MiaA/NifB-like_rSAM"/>
</dbReference>
<dbReference type="CDD" id="cd01335">
    <property type="entry name" value="Radical_SAM"/>
    <property type="match status" value="1"/>
</dbReference>
<feature type="binding site" evidence="5">
    <location>
        <position position="59"/>
    </location>
    <ligand>
        <name>[4Fe-4S] cluster</name>
        <dbReference type="ChEBI" id="CHEBI:49883"/>
        <note>4Fe-4S-S-AdoMet</note>
    </ligand>
</feature>
<evidence type="ECO:0000256" key="4">
    <source>
        <dbReference type="ARBA" id="ARBA00023014"/>
    </source>
</evidence>